<evidence type="ECO:0000259" key="2">
    <source>
        <dbReference type="Pfam" id="PF10135"/>
    </source>
</evidence>
<feature type="region of interest" description="Disordered" evidence="1">
    <location>
        <begin position="115"/>
        <end position="146"/>
    </location>
</feature>
<proteinExistence type="predicted"/>
<dbReference type="AlphaFoldDB" id="A0A4Q0T2Z1"/>
<evidence type="ECO:0000256" key="1">
    <source>
        <dbReference type="SAM" id="MobiDB-lite"/>
    </source>
</evidence>
<evidence type="ECO:0000313" key="3">
    <source>
        <dbReference type="EMBL" id="RXH57252.1"/>
    </source>
</evidence>
<dbReference type="Pfam" id="PF10135">
    <property type="entry name" value="Rod-binding"/>
    <property type="match status" value="1"/>
</dbReference>
<sequence>MAFDTGLSTQASQTGMLDAQADKLLKQTRSAATGDASSSKEDAKIAKAGTDFESILLGSWLQQAESTFATVPGGDGEEDSDSGKDQFQGIAMQALAGSMTKSGGIGIAKMITQHLHSAADSEKSRAGKSAEPQMVLRGAEVAKKSS</sequence>
<dbReference type="EMBL" id="RDSM01000001">
    <property type="protein sequence ID" value="RXH57252.1"/>
    <property type="molecule type" value="Genomic_DNA"/>
</dbReference>
<feature type="domain" description="Flagellar protein FlgJ N-terminal" evidence="2">
    <location>
        <begin position="68"/>
        <end position="112"/>
    </location>
</feature>
<protein>
    <recommendedName>
        <fullName evidence="2">Flagellar protein FlgJ N-terminal domain-containing protein</fullName>
    </recommendedName>
</protein>
<organism evidence="3 4">
    <name type="scientific">Granulicella sibirica</name>
    <dbReference type="NCBI Taxonomy" id="2479048"/>
    <lineage>
        <taxon>Bacteria</taxon>
        <taxon>Pseudomonadati</taxon>
        <taxon>Acidobacteriota</taxon>
        <taxon>Terriglobia</taxon>
        <taxon>Terriglobales</taxon>
        <taxon>Acidobacteriaceae</taxon>
        <taxon>Granulicella</taxon>
    </lineage>
</organism>
<reference evidence="3 4" key="1">
    <citation type="submission" date="2018-11" db="EMBL/GenBank/DDBJ databases">
        <authorList>
            <person name="Mardanov A.V."/>
            <person name="Ravin N.V."/>
            <person name="Dedysh S.N."/>
        </authorList>
    </citation>
    <scope>NUCLEOTIDE SEQUENCE [LARGE SCALE GENOMIC DNA]</scope>
    <source>
        <strain evidence="3 4">AF10</strain>
    </source>
</reference>
<comment type="caution">
    <text evidence="3">The sequence shown here is derived from an EMBL/GenBank/DDBJ whole genome shotgun (WGS) entry which is preliminary data.</text>
</comment>
<dbReference type="RefSeq" id="WP_128911448.1">
    <property type="nucleotide sequence ID" value="NZ_RDSM01000001.1"/>
</dbReference>
<keyword evidence="4" id="KW-1185">Reference proteome</keyword>
<name>A0A4Q0T2Z1_9BACT</name>
<gene>
    <name evidence="3" type="ORF">GRAN_0562</name>
</gene>
<evidence type="ECO:0000313" key="4">
    <source>
        <dbReference type="Proteomes" id="UP000289437"/>
    </source>
</evidence>
<accession>A0A4Q0T2Z1</accession>
<reference evidence="4" key="2">
    <citation type="submission" date="2019-02" db="EMBL/GenBank/DDBJ databases">
        <title>Granulicella sibirica sp. nov., a psychrotolerant acidobacterium isolated from an organic soil layer in forested tundra, West Siberia.</title>
        <authorList>
            <person name="Oshkin I.Y."/>
            <person name="Kulichevskaya I.S."/>
            <person name="Rijpstra W.I.C."/>
            <person name="Sinninghe Damste J.S."/>
            <person name="Rakitin A.L."/>
            <person name="Ravin N.V."/>
            <person name="Dedysh S.N."/>
        </authorList>
    </citation>
    <scope>NUCLEOTIDE SEQUENCE [LARGE SCALE GENOMIC DNA]</scope>
    <source>
        <strain evidence="4">AF10</strain>
    </source>
</reference>
<dbReference type="InterPro" id="IPR019301">
    <property type="entry name" value="Flagellar_prot_FlgJ_N"/>
</dbReference>
<dbReference type="OrthoDB" id="129894at2"/>
<dbReference type="Proteomes" id="UP000289437">
    <property type="component" value="Unassembled WGS sequence"/>
</dbReference>